<feature type="compositionally biased region" description="Polar residues" evidence="4">
    <location>
        <begin position="132"/>
        <end position="141"/>
    </location>
</feature>
<dbReference type="Proteomes" id="UP000053958">
    <property type="component" value="Unassembled WGS sequence"/>
</dbReference>
<dbReference type="GO" id="GO:0008270">
    <property type="term" value="F:zinc ion binding"/>
    <property type="evidence" value="ECO:0007669"/>
    <property type="project" value="InterPro"/>
</dbReference>
<name>A0A0F4YQA1_RASE3</name>
<protein>
    <recommendedName>
        <fullName evidence="5">Xylanolytic transcriptional activator regulatory domain-containing protein</fullName>
    </recommendedName>
</protein>
<dbReference type="GeneID" id="25318068"/>
<evidence type="ECO:0000313" key="7">
    <source>
        <dbReference type="Proteomes" id="UP000053958"/>
    </source>
</evidence>
<dbReference type="GO" id="GO:0006351">
    <property type="term" value="P:DNA-templated transcription"/>
    <property type="evidence" value="ECO:0007669"/>
    <property type="project" value="InterPro"/>
</dbReference>
<keyword evidence="2" id="KW-0804">Transcription</keyword>
<keyword evidence="3" id="KW-0539">Nucleus</keyword>
<evidence type="ECO:0000256" key="4">
    <source>
        <dbReference type="SAM" id="MobiDB-lite"/>
    </source>
</evidence>
<evidence type="ECO:0000313" key="6">
    <source>
        <dbReference type="EMBL" id="KKA20265.1"/>
    </source>
</evidence>
<feature type="region of interest" description="Disordered" evidence="4">
    <location>
        <begin position="76"/>
        <end position="215"/>
    </location>
</feature>
<gene>
    <name evidence="6" type="ORF">T310_5728</name>
</gene>
<reference evidence="6 7" key="1">
    <citation type="submission" date="2015-04" db="EMBL/GenBank/DDBJ databases">
        <authorList>
            <person name="Heijne W.H."/>
            <person name="Fedorova N.D."/>
            <person name="Nierman W.C."/>
            <person name="Vollebregt A.W."/>
            <person name="Zhao Z."/>
            <person name="Wu L."/>
            <person name="Kumar M."/>
            <person name="Stam H."/>
            <person name="van den Berg M.A."/>
            <person name="Pel H.J."/>
        </authorList>
    </citation>
    <scope>NUCLEOTIDE SEQUENCE [LARGE SCALE GENOMIC DNA]</scope>
    <source>
        <strain evidence="6 7">CBS 393.64</strain>
    </source>
</reference>
<dbReference type="AlphaFoldDB" id="A0A0F4YQA1"/>
<feature type="compositionally biased region" description="Polar residues" evidence="4">
    <location>
        <begin position="181"/>
        <end position="197"/>
    </location>
</feature>
<dbReference type="PANTHER" id="PTHR47424">
    <property type="entry name" value="REGULATORY PROTEIN GAL4"/>
    <property type="match status" value="1"/>
</dbReference>
<organism evidence="6 7">
    <name type="scientific">Rasamsonia emersonii (strain ATCC 16479 / CBS 393.64 / IMI 116815)</name>
    <dbReference type="NCBI Taxonomy" id="1408163"/>
    <lineage>
        <taxon>Eukaryota</taxon>
        <taxon>Fungi</taxon>
        <taxon>Dikarya</taxon>
        <taxon>Ascomycota</taxon>
        <taxon>Pezizomycotina</taxon>
        <taxon>Eurotiomycetes</taxon>
        <taxon>Eurotiomycetidae</taxon>
        <taxon>Eurotiales</taxon>
        <taxon>Trichocomaceae</taxon>
        <taxon>Rasamsonia</taxon>
    </lineage>
</organism>
<evidence type="ECO:0000256" key="2">
    <source>
        <dbReference type="ARBA" id="ARBA00023163"/>
    </source>
</evidence>
<dbReference type="InterPro" id="IPR007219">
    <property type="entry name" value="XnlR_reg_dom"/>
</dbReference>
<keyword evidence="7" id="KW-1185">Reference proteome</keyword>
<sequence>MDDLRLQGQRAANLLLRARPARNAGGESQRKFNRRCVYEKQYKTPLTRRYLTQVEQELARTKELLQQFLPEARAVPVDMPADRSNEAGYDQLNEHSFSSPASSRRANSSSSIDRVGNAGSENGQTGDDRPSSFPSAVSIGSTHEAAPVPSMASHRATQVENGRTPAATQSRPFFPQRSRDTQSVGTRSQLTGGSTFSMEMPPSSGNFEWDERSGKPSGDKFVDGMASLTSGLNEGGYLGVASGAALLRMAETRSNNGIDPYGSDRDAENSAPPRSSSIPFALKSFSQLEPFIDAYFRLYHCSYPIVHEATFRAQFMEVIPRPSSNAWQVLLFAVATLGAFTAATQPTDVDIGLFEAAKARLSIDMLETGNMILVQALTLLSNYLQKRNKPNSGYNYMGLARRIAMGIGLHKEFPNWDANLLALEMRRRVWYCLYIFDVGATITFSRPLDFPQDGIDVELPLNIHDSVRTPFLLFMAVCLSKQDVTATTKHRPEPANETTVYTHLRAQATFHLSTCQIYSKIISTPFPSAEELIDLDDRLIGHWLATLPTYFREDVEQAPKFSLCHSILRWRYRNFRILMYRPFLVRQLMARPERGAENAQDQDDPNVEIAIQRCLDAARESVELISKFWMQDQRTMMACWYGLYFLFQAILIPVICLRNNPQSPLALNWRDQIFEAMTVIESMAQLNPTAKRCLGVIRSLCGAYLAPDTDAWDGPTQESPQTQLANLYPLMWPTLGSVQVDGVDPMLQESTIIDFMNQLPGLNNTISDENRLY</sequence>
<feature type="domain" description="Xylanolytic transcriptional activator regulatory" evidence="5">
    <location>
        <begin position="393"/>
        <end position="466"/>
    </location>
</feature>
<proteinExistence type="predicted"/>
<dbReference type="InterPro" id="IPR051127">
    <property type="entry name" value="Fungal_SecMet_Regulators"/>
</dbReference>
<dbReference type="Pfam" id="PF04082">
    <property type="entry name" value="Fungal_trans"/>
    <property type="match status" value="1"/>
</dbReference>
<dbReference type="GO" id="GO:0005634">
    <property type="term" value="C:nucleus"/>
    <property type="evidence" value="ECO:0007669"/>
    <property type="project" value="TreeGrafter"/>
</dbReference>
<feature type="compositionally biased region" description="Polar residues" evidence="4">
    <location>
        <begin position="155"/>
        <end position="171"/>
    </location>
</feature>
<dbReference type="GO" id="GO:0000435">
    <property type="term" value="P:positive regulation of transcription from RNA polymerase II promoter by galactose"/>
    <property type="evidence" value="ECO:0007669"/>
    <property type="project" value="TreeGrafter"/>
</dbReference>
<feature type="compositionally biased region" description="Low complexity" evidence="4">
    <location>
        <begin position="96"/>
        <end position="111"/>
    </location>
</feature>
<comment type="caution">
    <text evidence="6">The sequence shown here is derived from an EMBL/GenBank/DDBJ whole genome shotgun (WGS) entry which is preliminary data.</text>
</comment>
<dbReference type="EMBL" id="LASV01000276">
    <property type="protein sequence ID" value="KKA20265.1"/>
    <property type="molecule type" value="Genomic_DNA"/>
</dbReference>
<dbReference type="SMART" id="SM00906">
    <property type="entry name" value="Fungal_trans"/>
    <property type="match status" value="1"/>
</dbReference>
<dbReference type="RefSeq" id="XP_013326877.1">
    <property type="nucleotide sequence ID" value="XM_013471423.1"/>
</dbReference>
<evidence type="ECO:0000256" key="3">
    <source>
        <dbReference type="ARBA" id="ARBA00023242"/>
    </source>
</evidence>
<dbReference type="GO" id="GO:0000981">
    <property type="term" value="F:DNA-binding transcription factor activity, RNA polymerase II-specific"/>
    <property type="evidence" value="ECO:0007669"/>
    <property type="project" value="TreeGrafter"/>
</dbReference>
<evidence type="ECO:0000256" key="1">
    <source>
        <dbReference type="ARBA" id="ARBA00023015"/>
    </source>
</evidence>
<accession>A0A0F4YQA1</accession>
<dbReference type="GO" id="GO:0000978">
    <property type="term" value="F:RNA polymerase II cis-regulatory region sequence-specific DNA binding"/>
    <property type="evidence" value="ECO:0007669"/>
    <property type="project" value="TreeGrafter"/>
</dbReference>
<evidence type="ECO:0000259" key="5">
    <source>
        <dbReference type="SMART" id="SM00906"/>
    </source>
</evidence>
<dbReference type="CDD" id="cd12148">
    <property type="entry name" value="fungal_TF_MHR"/>
    <property type="match status" value="1"/>
</dbReference>
<keyword evidence="1" id="KW-0805">Transcription regulation</keyword>
<dbReference type="PANTHER" id="PTHR47424:SF2">
    <property type="entry name" value="TRANSCRIPTION FACTOR DOMAIN-CONTAINING PROTEIN-RELATED"/>
    <property type="match status" value="1"/>
</dbReference>
<dbReference type="OrthoDB" id="2283488at2759"/>